<keyword evidence="4" id="KW-1185">Reference proteome</keyword>
<comment type="caution">
    <text evidence="3">The sequence shown here is derived from an EMBL/GenBank/DDBJ whole genome shotgun (WGS) entry which is preliminary data.</text>
</comment>
<organism evidence="3 4">
    <name type="scientific">Cohnella xylanilytica</name>
    <dbReference type="NCBI Taxonomy" id="557555"/>
    <lineage>
        <taxon>Bacteria</taxon>
        <taxon>Bacillati</taxon>
        <taxon>Bacillota</taxon>
        <taxon>Bacilli</taxon>
        <taxon>Bacillales</taxon>
        <taxon>Paenibacillaceae</taxon>
        <taxon>Cohnella</taxon>
    </lineage>
</organism>
<dbReference type="Proteomes" id="UP000553776">
    <property type="component" value="Unassembled WGS sequence"/>
</dbReference>
<evidence type="ECO:0000259" key="2">
    <source>
        <dbReference type="Pfam" id="PF22725"/>
    </source>
</evidence>
<protein>
    <submittedName>
        <fullName evidence="3">Gfo/Idh/MocA family oxidoreductase</fullName>
    </submittedName>
</protein>
<reference evidence="3 4" key="1">
    <citation type="submission" date="2020-08" db="EMBL/GenBank/DDBJ databases">
        <title>Cohnella phylogeny.</title>
        <authorList>
            <person name="Dunlap C."/>
        </authorList>
    </citation>
    <scope>NUCLEOTIDE SEQUENCE [LARGE SCALE GENOMIC DNA]</scope>
    <source>
        <strain evidence="3 4">DSM 25239</strain>
    </source>
</reference>
<dbReference type="InterPro" id="IPR000683">
    <property type="entry name" value="Gfo/Idh/MocA-like_OxRdtase_N"/>
</dbReference>
<evidence type="ECO:0000313" key="4">
    <source>
        <dbReference type="Proteomes" id="UP000553776"/>
    </source>
</evidence>
<sequence>MKRYRIAVAGCGGMARTWVEYALKREDAEIVALVDLYPEAAKAMADRYGLACGTYTDLKTAIAESGANLVFDVTIPATHHTIGKTALEAGCHVFGEKPMAATMDEARDLIATAERTGKSLSVMQNRRYDANIRALRGLILGGTIGKVGYVGADFFLGPHFGGFRDAMDSPLILDMAIHTFDQARLVIGADPVSVYCHEFNPPGSWYKGNAAAVCIFEMSDGSTFCYRGSWCAEGAPTSWEASWRITGERGTAIWDGHNAPYAEVVAAGDQEGKFFRDCERAEASFDWEGRGGHAGCLDEMFAAVAEGRRAETDCRDNIHSIAMVLGALESAKTGRKIWLNEL</sequence>
<feature type="domain" description="GFO/IDH/MocA-like oxidoreductase" evidence="2">
    <location>
        <begin position="132"/>
        <end position="252"/>
    </location>
</feature>
<dbReference type="SUPFAM" id="SSF51735">
    <property type="entry name" value="NAD(P)-binding Rossmann-fold domains"/>
    <property type="match status" value="1"/>
</dbReference>
<accession>A0A841U846</accession>
<dbReference type="InterPro" id="IPR055170">
    <property type="entry name" value="GFO_IDH_MocA-like_dom"/>
</dbReference>
<evidence type="ECO:0000259" key="1">
    <source>
        <dbReference type="Pfam" id="PF01408"/>
    </source>
</evidence>
<dbReference type="InterPro" id="IPR051317">
    <property type="entry name" value="Gfo/Idh/MocA_oxidoreduct"/>
</dbReference>
<dbReference type="SUPFAM" id="SSF55347">
    <property type="entry name" value="Glyceraldehyde-3-phosphate dehydrogenase-like, C-terminal domain"/>
    <property type="match status" value="1"/>
</dbReference>
<dbReference type="GO" id="GO:0000166">
    <property type="term" value="F:nucleotide binding"/>
    <property type="evidence" value="ECO:0007669"/>
    <property type="project" value="InterPro"/>
</dbReference>
<dbReference type="PANTHER" id="PTHR43708">
    <property type="entry name" value="CONSERVED EXPRESSED OXIDOREDUCTASE (EUROFUNG)"/>
    <property type="match status" value="1"/>
</dbReference>
<dbReference type="PANTHER" id="PTHR43708:SF8">
    <property type="entry name" value="OXIDOREDUCTASE"/>
    <property type="match status" value="1"/>
</dbReference>
<dbReference type="AlphaFoldDB" id="A0A841U846"/>
<feature type="domain" description="Gfo/Idh/MocA-like oxidoreductase N-terminal" evidence="1">
    <location>
        <begin position="5"/>
        <end position="122"/>
    </location>
</feature>
<dbReference type="RefSeq" id="WP_185139813.1">
    <property type="nucleotide sequence ID" value="NZ_JACJVR010000145.1"/>
</dbReference>
<dbReference type="Gene3D" id="3.40.50.720">
    <property type="entry name" value="NAD(P)-binding Rossmann-like Domain"/>
    <property type="match status" value="1"/>
</dbReference>
<name>A0A841U846_9BACL</name>
<dbReference type="InterPro" id="IPR036291">
    <property type="entry name" value="NAD(P)-bd_dom_sf"/>
</dbReference>
<dbReference type="Gene3D" id="3.30.360.10">
    <property type="entry name" value="Dihydrodipicolinate Reductase, domain 2"/>
    <property type="match status" value="1"/>
</dbReference>
<gene>
    <name evidence="3" type="ORF">H7B90_31160</name>
</gene>
<proteinExistence type="predicted"/>
<evidence type="ECO:0000313" key="3">
    <source>
        <dbReference type="EMBL" id="MBB6695862.1"/>
    </source>
</evidence>
<dbReference type="EMBL" id="JACJVR010000145">
    <property type="protein sequence ID" value="MBB6695862.1"/>
    <property type="molecule type" value="Genomic_DNA"/>
</dbReference>
<dbReference type="Pfam" id="PF01408">
    <property type="entry name" value="GFO_IDH_MocA"/>
    <property type="match status" value="1"/>
</dbReference>
<dbReference type="Pfam" id="PF22725">
    <property type="entry name" value="GFO_IDH_MocA_C3"/>
    <property type="match status" value="1"/>
</dbReference>